<dbReference type="AlphaFoldDB" id="A0A841K204"/>
<dbReference type="SUPFAM" id="SSF52172">
    <property type="entry name" value="CheY-like"/>
    <property type="match status" value="1"/>
</dbReference>
<dbReference type="PANTHER" id="PTHR43228">
    <property type="entry name" value="TWO-COMPONENT RESPONSE REGULATOR"/>
    <property type="match status" value="1"/>
</dbReference>
<feature type="domain" description="Response regulatory" evidence="2">
    <location>
        <begin position="1"/>
        <end position="114"/>
    </location>
</feature>
<dbReference type="Proteomes" id="UP000538666">
    <property type="component" value="Unassembled WGS sequence"/>
</dbReference>
<dbReference type="InterPro" id="IPR011006">
    <property type="entry name" value="CheY-like_superfamily"/>
</dbReference>
<reference evidence="3 4" key="1">
    <citation type="submission" date="2020-08" db="EMBL/GenBank/DDBJ databases">
        <title>Genomic Encyclopedia of Type Strains, Phase IV (KMG-IV): sequencing the most valuable type-strain genomes for metagenomic binning, comparative biology and taxonomic classification.</title>
        <authorList>
            <person name="Goeker M."/>
        </authorList>
    </citation>
    <scope>NUCLEOTIDE SEQUENCE [LARGE SCALE GENOMIC DNA]</scope>
    <source>
        <strain evidence="3 4">DSM 103733</strain>
    </source>
</reference>
<feature type="modified residue" description="4-aspartylphosphate" evidence="1">
    <location>
        <position position="49"/>
    </location>
</feature>
<dbReference type="Pfam" id="PF00072">
    <property type="entry name" value="Response_reg"/>
    <property type="match status" value="1"/>
</dbReference>
<sequence>MDDSKTMRLLVQRALRQAGYRDLSIGEAENGVQALEKLAGEKPKLILSDWNMPEMSGIDFLRKVRSEKNNVPFGFITSEASVEIKDTAIGSGASFVITKPFTAEDVQDALTPILGAR</sequence>
<evidence type="ECO:0000313" key="3">
    <source>
        <dbReference type="EMBL" id="MBB6147025.1"/>
    </source>
</evidence>
<dbReference type="Gene3D" id="3.40.50.2300">
    <property type="match status" value="1"/>
</dbReference>
<dbReference type="GO" id="GO:0000160">
    <property type="term" value="P:phosphorelay signal transduction system"/>
    <property type="evidence" value="ECO:0007669"/>
    <property type="project" value="InterPro"/>
</dbReference>
<organism evidence="3 4">
    <name type="scientific">Silvibacterium bohemicum</name>
    <dbReference type="NCBI Taxonomy" id="1577686"/>
    <lineage>
        <taxon>Bacteria</taxon>
        <taxon>Pseudomonadati</taxon>
        <taxon>Acidobacteriota</taxon>
        <taxon>Terriglobia</taxon>
        <taxon>Terriglobales</taxon>
        <taxon>Acidobacteriaceae</taxon>
        <taxon>Silvibacterium</taxon>
    </lineage>
</organism>
<gene>
    <name evidence="3" type="ORF">HNQ77_005010</name>
</gene>
<dbReference type="SMART" id="SM00448">
    <property type="entry name" value="REC"/>
    <property type="match status" value="1"/>
</dbReference>
<keyword evidence="4" id="KW-1185">Reference proteome</keyword>
<evidence type="ECO:0000259" key="2">
    <source>
        <dbReference type="PROSITE" id="PS50110"/>
    </source>
</evidence>
<evidence type="ECO:0000256" key="1">
    <source>
        <dbReference type="PROSITE-ProRule" id="PRU00169"/>
    </source>
</evidence>
<dbReference type="PROSITE" id="PS50110">
    <property type="entry name" value="RESPONSE_REGULATORY"/>
    <property type="match status" value="1"/>
</dbReference>
<proteinExistence type="predicted"/>
<name>A0A841K204_9BACT</name>
<accession>A0A841K204</accession>
<comment type="caution">
    <text evidence="3">The sequence shown here is derived from an EMBL/GenBank/DDBJ whole genome shotgun (WGS) entry which is preliminary data.</text>
</comment>
<dbReference type="EMBL" id="JACHEK010000012">
    <property type="protein sequence ID" value="MBB6147025.1"/>
    <property type="molecule type" value="Genomic_DNA"/>
</dbReference>
<evidence type="ECO:0000313" key="4">
    <source>
        <dbReference type="Proteomes" id="UP000538666"/>
    </source>
</evidence>
<keyword evidence="1" id="KW-0597">Phosphoprotein</keyword>
<protein>
    <submittedName>
        <fullName evidence="3">Two-component system chemotaxis response regulator CheY</fullName>
    </submittedName>
</protein>
<dbReference type="InterPro" id="IPR001789">
    <property type="entry name" value="Sig_transdc_resp-reg_receiver"/>
</dbReference>
<dbReference type="InterPro" id="IPR052048">
    <property type="entry name" value="ST_Response_Regulator"/>
</dbReference>
<dbReference type="PANTHER" id="PTHR43228:SF1">
    <property type="entry name" value="TWO-COMPONENT RESPONSE REGULATOR ARR22"/>
    <property type="match status" value="1"/>
</dbReference>
<dbReference type="RefSeq" id="WP_197081888.1">
    <property type="nucleotide sequence ID" value="NZ_JACHEK010000012.1"/>
</dbReference>